<evidence type="ECO:0000259" key="1">
    <source>
        <dbReference type="PROSITE" id="PS51670"/>
    </source>
</evidence>
<accession>A0A812THH5</accession>
<dbReference type="Proteomes" id="UP000604046">
    <property type="component" value="Unassembled WGS sequence"/>
</dbReference>
<dbReference type="EMBL" id="CAJNDS010002560">
    <property type="protein sequence ID" value="CAE7525811.1"/>
    <property type="molecule type" value="Genomic_DNA"/>
</dbReference>
<sequence length="100" mass="10818">MDTNTSAALMLERQASDTSSGCADKNWQCYGWARLGYCSSNAAYMRSNCRRSCNVCGGNGGGRQDCKGINEPCWINAQCCSARCAMPTYHCRPVGGPGFR</sequence>
<dbReference type="OrthoDB" id="420380at2759"/>
<dbReference type="SMART" id="SM00254">
    <property type="entry name" value="ShKT"/>
    <property type="match status" value="1"/>
</dbReference>
<name>A0A812THH5_9DINO</name>
<feature type="domain" description="ShKT" evidence="1">
    <location>
        <begin position="22"/>
        <end position="56"/>
    </location>
</feature>
<reference evidence="2" key="1">
    <citation type="submission" date="2021-02" db="EMBL/GenBank/DDBJ databases">
        <authorList>
            <person name="Dougan E. K."/>
            <person name="Rhodes N."/>
            <person name="Thang M."/>
            <person name="Chan C."/>
        </authorList>
    </citation>
    <scope>NUCLEOTIDE SEQUENCE</scope>
</reference>
<evidence type="ECO:0000313" key="3">
    <source>
        <dbReference type="Proteomes" id="UP000604046"/>
    </source>
</evidence>
<dbReference type="AlphaFoldDB" id="A0A812THH5"/>
<dbReference type="Gene3D" id="1.10.10.1940">
    <property type="match status" value="1"/>
</dbReference>
<comment type="caution">
    <text evidence="2">The sequence shown here is derived from an EMBL/GenBank/DDBJ whole genome shotgun (WGS) entry which is preliminary data.</text>
</comment>
<evidence type="ECO:0000313" key="2">
    <source>
        <dbReference type="EMBL" id="CAE7525811.1"/>
    </source>
</evidence>
<gene>
    <name evidence="2" type="ORF">SNAT2548_LOCUS29433</name>
</gene>
<protein>
    <recommendedName>
        <fullName evidence="1">ShKT domain-containing protein</fullName>
    </recommendedName>
</protein>
<dbReference type="PROSITE" id="PS51670">
    <property type="entry name" value="SHKT"/>
    <property type="match status" value="1"/>
</dbReference>
<keyword evidence="3" id="KW-1185">Reference proteome</keyword>
<proteinExistence type="predicted"/>
<dbReference type="Pfam" id="PF01549">
    <property type="entry name" value="ShK"/>
    <property type="match status" value="1"/>
</dbReference>
<dbReference type="InterPro" id="IPR003582">
    <property type="entry name" value="ShKT_dom"/>
</dbReference>
<organism evidence="2 3">
    <name type="scientific">Symbiodinium natans</name>
    <dbReference type="NCBI Taxonomy" id="878477"/>
    <lineage>
        <taxon>Eukaryota</taxon>
        <taxon>Sar</taxon>
        <taxon>Alveolata</taxon>
        <taxon>Dinophyceae</taxon>
        <taxon>Suessiales</taxon>
        <taxon>Symbiodiniaceae</taxon>
        <taxon>Symbiodinium</taxon>
    </lineage>
</organism>